<comment type="caution">
    <text evidence="4">The sequence shown here is derived from an EMBL/GenBank/DDBJ whole genome shotgun (WGS) entry which is preliminary data.</text>
</comment>
<dbReference type="PANTHER" id="PTHR13693:SF3">
    <property type="entry name" value="LD36009P"/>
    <property type="match status" value="1"/>
</dbReference>
<comment type="cofactor">
    <cofactor evidence="1">
        <name>pyridoxal 5'-phosphate</name>
        <dbReference type="ChEBI" id="CHEBI:597326"/>
    </cofactor>
</comment>
<evidence type="ECO:0000256" key="1">
    <source>
        <dbReference type="ARBA" id="ARBA00001933"/>
    </source>
</evidence>
<dbReference type="InterPro" id="IPR015424">
    <property type="entry name" value="PyrdxlP-dep_Trfase"/>
</dbReference>
<dbReference type="Gene3D" id="3.90.1150.10">
    <property type="entry name" value="Aspartate Aminotransferase, domain 1"/>
    <property type="match status" value="1"/>
</dbReference>
<keyword evidence="4" id="KW-0032">Aminotransferase</keyword>
<protein>
    <submittedName>
        <fullName evidence="4">Aminotransferase class II, serine palmitoyltransferase like</fullName>
    </submittedName>
</protein>
<dbReference type="InterPro" id="IPR004839">
    <property type="entry name" value="Aminotransferase_I/II_large"/>
</dbReference>
<dbReference type="Gene3D" id="3.40.640.10">
    <property type="entry name" value="Type I PLP-dependent aspartate aminotransferase-like (Major domain)"/>
    <property type="match status" value="1"/>
</dbReference>
<dbReference type="InterPro" id="IPR050087">
    <property type="entry name" value="AON_synthase_class-II"/>
</dbReference>
<dbReference type="InterPro" id="IPR015421">
    <property type="entry name" value="PyrdxlP-dep_Trfase_major"/>
</dbReference>
<keyword evidence="2 4" id="KW-0808">Transferase</keyword>
<sequence length="394" mass="43510">MDIFDKCYEFSRAEEVMAAGLYPYFTPISEARGNRVKVRGREMILIGSNNYLGLIDHPKVMQAAKEAIDRYGVATCGSRFLTGTIDLHEILEERLARFMNKEAAVTFSTGYQTNLGIISSLAGKDDVVITDRMDHASIIDACRLSKAEVKKFKHNDLRDLERVLSEIPDDKGKLIVVDGVFSMEGDIADLPGIVPLAKKYKARIMVDDAHGLGVLGKHGRGTAEHFGLEDEVDLVMGTFSKSFVSIGGFVVGKKKVVSYIKHHARSLIFSAAATPASVAAVLAALEVIETEPERRERLWQVTNFMRESFQKLGFNTGPSQTPIIPILIGDDEKCFAMWKTLRDEGIFTTPVIHPAVPHGQALIRTSYSANHTDEELRLILAAFEKCGRALGIIP</sequence>
<name>A0A3E2BK75_9BACT</name>
<evidence type="ECO:0000256" key="2">
    <source>
        <dbReference type="ARBA" id="ARBA00022679"/>
    </source>
</evidence>
<reference evidence="4 5" key="1">
    <citation type="submission" date="2018-08" db="EMBL/GenBank/DDBJ databases">
        <title>Genome analysis of the thermophilic bacterium of the candidate phylum Aminicenantes from deep subsurface aquifer revealed its physiology and ecological role.</title>
        <authorList>
            <person name="Kadnikov V.V."/>
            <person name="Mardanov A.V."/>
            <person name="Beletsky A.V."/>
            <person name="Karnachuk O.V."/>
            <person name="Ravin N.V."/>
        </authorList>
    </citation>
    <scope>NUCLEOTIDE SEQUENCE [LARGE SCALE GENOMIC DNA]</scope>
    <source>
        <strain evidence="4">BY38</strain>
    </source>
</reference>
<dbReference type="CDD" id="cd06454">
    <property type="entry name" value="KBL_like"/>
    <property type="match status" value="1"/>
</dbReference>
<dbReference type="GO" id="GO:0008483">
    <property type="term" value="F:transaminase activity"/>
    <property type="evidence" value="ECO:0007669"/>
    <property type="project" value="UniProtKB-KW"/>
</dbReference>
<dbReference type="PANTHER" id="PTHR13693">
    <property type="entry name" value="CLASS II AMINOTRANSFERASE/8-AMINO-7-OXONONANOATE SYNTHASE"/>
    <property type="match status" value="1"/>
</dbReference>
<evidence type="ECO:0000259" key="3">
    <source>
        <dbReference type="Pfam" id="PF00155"/>
    </source>
</evidence>
<dbReference type="Pfam" id="PF00155">
    <property type="entry name" value="Aminotran_1_2"/>
    <property type="match status" value="1"/>
</dbReference>
<feature type="domain" description="Aminotransferase class I/classII large" evidence="3">
    <location>
        <begin position="42"/>
        <end position="382"/>
    </location>
</feature>
<dbReference type="SUPFAM" id="SSF53383">
    <property type="entry name" value="PLP-dependent transferases"/>
    <property type="match status" value="1"/>
</dbReference>
<accession>A0A3E2BK75</accession>
<organism evidence="4 5">
    <name type="scientific">Candidatus Saccharicenans subterraneus</name>
    <dbReference type="NCBI Taxonomy" id="2508984"/>
    <lineage>
        <taxon>Bacteria</taxon>
        <taxon>Candidatus Aminicenantota</taxon>
        <taxon>Candidatus Aminicenantia</taxon>
        <taxon>Candidatus Aminicenantales</taxon>
        <taxon>Candidatus Saccharicenantaceae</taxon>
        <taxon>Candidatus Saccharicenans</taxon>
    </lineage>
</organism>
<dbReference type="InterPro" id="IPR015422">
    <property type="entry name" value="PyrdxlP-dep_Trfase_small"/>
</dbReference>
<dbReference type="Proteomes" id="UP000257323">
    <property type="component" value="Unassembled WGS sequence"/>
</dbReference>
<evidence type="ECO:0000313" key="4">
    <source>
        <dbReference type="EMBL" id="RFT15037.1"/>
    </source>
</evidence>
<gene>
    <name evidence="4" type="ORF">OP8BY_0668</name>
</gene>
<proteinExistence type="predicted"/>
<dbReference type="EMBL" id="QUAH01000013">
    <property type="protein sequence ID" value="RFT15037.1"/>
    <property type="molecule type" value="Genomic_DNA"/>
</dbReference>
<evidence type="ECO:0000313" key="5">
    <source>
        <dbReference type="Proteomes" id="UP000257323"/>
    </source>
</evidence>
<dbReference type="GO" id="GO:0030170">
    <property type="term" value="F:pyridoxal phosphate binding"/>
    <property type="evidence" value="ECO:0007669"/>
    <property type="project" value="InterPro"/>
</dbReference>
<dbReference type="AlphaFoldDB" id="A0A3E2BK75"/>